<protein>
    <submittedName>
        <fullName evidence="1">Putative nuclease HARBI1</fullName>
    </submittedName>
</protein>
<keyword evidence="2" id="KW-1185">Reference proteome</keyword>
<dbReference type="AlphaFoldDB" id="A0A226F5R6"/>
<sequence>MDRRIGTAFDRLRILERRIGRRRRIALIPHTRLRDRSDPMECFDAVQFKTRFHIFKDTALYIVDLIKGDLCAPLRRGTHIPPHIQFLIVQRFFCDGSFQLTTGDNYKVSQPTVSNLVKRVSTAIAKLRKKFIKYPTFAEAPVYNRAQIKTRNLIERAFGIWKRKFPCLKFMRLKMKTVLIVIVATAVMHNISRRRNDIFDEDNFDEEDQHAPDGNIEAGRNGRIKLREIITTHFTY</sequence>
<proteinExistence type="predicted"/>
<gene>
    <name evidence="1" type="ORF">Fcan01_03403</name>
</gene>
<evidence type="ECO:0000313" key="2">
    <source>
        <dbReference type="Proteomes" id="UP000198287"/>
    </source>
</evidence>
<name>A0A226F5R6_FOLCA</name>
<dbReference type="OrthoDB" id="2430314at2759"/>
<reference evidence="1 2" key="1">
    <citation type="submission" date="2015-12" db="EMBL/GenBank/DDBJ databases">
        <title>The genome of Folsomia candida.</title>
        <authorList>
            <person name="Faddeeva A."/>
            <person name="Derks M.F."/>
            <person name="Anvar Y."/>
            <person name="Smit S."/>
            <person name="Van Straalen N."/>
            <person name="Roelofs D."/>
        </authorList>
    </citation>
    <scope>NUCLEOTIDE SEQUENCE [LARGE SCALE GENOMIC DNA]</scope>
    <source>
        <strain evidence="1 2">VU population</strain>
        <tissue evidence="1">Whole body</tissue>
    </source>
</reference>
<dbReference type="EMBL" id="LNIX01000001">
    <property type="protein sequence ID" value="OXA65135.1"/>
    <property type="molecule type" value="Genomic_DNA"/>
</dbReference>
<dbReference type="Proteomes" id="UP000198287">
    <property type="component" value="Unassembled WGS sequence"/>
</dbReference>
<comment type="caution">
    <text evidence="1">The sequence shown here is derived from an EMBL/GenBank/DDBJ whole genome shotgun (WGS) entry which is preliminary data.</text>
</comment>
<organism evidence="1 2">
    <name type="scientific">Folsomia candida</name>
    <name type="common">Springtail</name>
    <dbReference type="NCBI Taxonomy" id="158441"/>
    <lineage>
        <taxon>Eukaryota</taxon>
        <taxon>Metazoa</taxon>
        <taxon>Ecdysozoa</taxon>
        <taxon>Arthropoda</taxon>
        <taxon>Hexapoda</taxon>
        <taxon>Collembola</taxon>
        <taxon>Entomobryomorpha</taxon>
        <taxon>Isotomoidea</taxon>
        <taxon>Isotomidae</taxon>
        <taxon>Proisotominae</taxon>
        <taxon>Folsomia</taxon>
    </lineage>
</organism>
<dbReference type="OMA" id="EEDQHAP"/>
<accession>A0A226F5R6</accession>
<evidence type="ECO:0000313" key="1">
    <source>
        <dbReference type="EMBL" id="OXA65135.1"/>
    </source>
</evidence>